<feature type="domain" description="F5/8 type C" evidence="4">
    <location>
        <begin position="49"/>
        <end position="191"/>
    </location>
</feature>
<dbReference type="InterPro" id="IPR013780">
    <property type="entry name" value="Glyco_hydro_b"/>
</dbReference>
<reference evidence="6" key="2">
    <citation type="journal article" date="2021" name="PeerJ">
        <title>Extensive microbial diversity within the chicken gut microbiome revealed by metagenomics and culture.</title>
        <authorList>
            <person name="Gilroy R."/>
            <person name="Ravi A."/>
            <person name="Getino M."/>
            <person name="Pursley I."/>
            <person name="Horton D.L."/>
            <person name="Alikhan N.F."/>
            <person name="Baker D."/>
            <person name="Gharbi K."/>
            <person name="Hall N."/>
            <person name="Watson M."/>
            <person name="Adriaenssens E.M."/>
            <person name="Foster-Nyarko E."/>
            <person name="Jarju S."/>
            <person name="Secka A."/>
            <person name="Antonio M."/>
            <person name="Oren A."/>
            <person name="Chaudhuri R.R."/>
            <person name="La Ragione R."/>
            <person name="Hildebrand F."/>
            <person name="Pallen M.J."/>
        </authorList>
    </citation>
    <scope>NUCLEOTIDE SEQUENCE</scope>
    <source>
        <strain evidence="6">ChiBcec15-4380</strain>
    </source>
</reference>
<dbReference type="Gene3D" id="2.70.98.10">
    <property type="match status" value="1"/>
</dbReference>
<sequence length="2239" mass="247078">MKNSIRKLLAWLLIMGLLLPQALGLGTIPAAAAPAEASAEVEWPDESETDPAEKVNLALNKPATASKEALDQGVHRVAGLAVDGDESTRWYDGDIDTMEGNWLQVDLGARYGLDEIEVLWADKTVAQKYEIQVSDDGKNWQHIYTVDSQRMFDGALRHTFNVFGAGQYVRVYVLERGTWGNSICELKVYGDQKEHLYSSHIDAEDATLLEGTAGAPSVLDVKEACGGQVADGFYVTTDQANDGAGVEFVPENLSSEARTYLLYVGYARYFYEKADTIGVYVNGERVKTLELRPESDNVDLTIRSAPVELELKQGDKVALKVDAESGDHGYLRLDYINLGLKVNRPSRDMSLVYPKLALNVDETARILVEYQQGSELEFFAEDETIAAFEGDVLTAKAEGVTRIMARDKNNPVVYAIGQVAVGGAVLEGSVTPVRELTLKEETLTVANRQSVQAEATTNEGAGTHLLWESSDPAVATVADGKITGMSAGTATITVKSALNEELSDSLTVTVTNSEDVDTLKSDELEVLVSKSFPMVYQYKTSNGGVVQGNPNQSAQIKLNGELYTPQVAYEKVDDATAKYTLKVSELNAVITMTLKAEDSNFKLEVTEIKEDGADDKRIFTFDMPDNIMLSMTNKEAGASFAGSKMETDISKTGDVYYDLAYNKSVDSNPNTSYLYAFLSNEKASAGFWGNAMDAKIRKQTTKLGDTYTTALWSGEWRYRADDYTKTFQDTEGDYGPAGEVVTRTYKATYTEDLPKVYISFAAGDLNDSGSVDWQDGAIAFREIMPTAIGMEKIPDAVVQRLVFPQSGEGNYPYISSLDETKRVYLATDGLGQLILNKYHNEGTWGDLGVYDEFLGGQEDFNKYVSDSVQMYNSWVGVHTNFTEIYAKARAFRPEKIMMQEDGITPVGYGFAAYSHWLQQVYSPDITFDAISLERQGDLKAFAEAVPDLGFVYSDVFSGGGWKGRRLAEDYEAAGLAYFVEWPYQNEEEAVWSHWAVEKVYSPANLKAYASDIARFIFNHTKDRWDNNADYENRYPNSCNLLMGTDTTTYEGWPQANTNNGFDKAIQVVFDNNLPTKYMQHFPILRMEKDAQGWATHIWFEDNVEVYLNENGKRIIEKDGKVIYNQDSYLIPWDEGDIDNPEDEQKEVKLYHYNENGGTTTWQLPNSWSNVETVYLYKLTDQGKTGEKEIRVEGGSITIENAEKQTPYVIYKGKAAPEADVNYGDGSYVDDPGFNYGNLDDSSWTVDKGEPKVKKNDASTDTYEVPNWCRSVSFDEHLYRNYELVVDDAQETQVSQEITGLEPGQYAVSVMVEVEQGKTRRASVIVDNGEETFSGYTDQSILMNFDEYDSKLGTYMLRMRVNFEVPEGKNSVTIKLHAAAGDGVVRFDNVRIFETAIPTPDEDNAQDKVIFYQDFELAEDSNASDPLTTNAPTYEGHYPFNLGAARGIHETRISIQKAHAPFSNNGTQMWDPSTVHLDDTLDGERALKVIGIDQPGIAVQTLPQNIRFEKGKSYRVTFLYQTDPTDDYAFVLGDGQPNSWTGAEKNNPSNLVYCETLEHTSITKTYSHEFVATSDELWFGIYRQKVSVSVMNNPAPIVLDNILVEEIAPISTEEHTVTVNGGTGSGSYISGSLVKVEATIPEGKAFASWTAEGVTLTEAQQKNPALSFTMPKNDVTLTAEFAEIPVSQNKPAEASLVSGKNVADNAFDGNLTTRWYDGEQKPGNWLAVNLENVYDLSKVEIYWDATGEPVYAYEYSLQVSDNGVDYETFYHGTCNDDGPVTVDVSEVQGQYVRLYIDKNGMWGTAVMEMKVYGTKVETVTTHDVTYTLTHVTAANQPATVEDGKTLNATLTAENGYKLPDTITVTMGGAATQFTYDKTTGAVTVEKVTGDVEITAVGVKVEEPVETHNVIYTLTHVTANNQPATVEDGKTLTATLTAESGYKLPDTITVSMGSAAAQFTYDNTTGAVTVKNVTGDVEITAVGVKEEEPVETHTITLRANGGTVNPKKLTVKHGETADLPVPTRSGSYEFEGWFTANNVKVTDKTPIMDDMILYAHWNYTGGIHVKPEEPDQKPETPVVDTDFIDVRPGDWYYDAVAYVSENGIMTGVAEGVFNPDGTVTRAMVWTVLARMDGVNTEGGSTWYAKAQTWAIDTGVSDGTDPNGAITREQLAAMLYRFEGSPAVTGNLSAYPDAASVSDWAEDAMVWATETGLINGINGYLKPQDGATRAQLATMLMRMLES</sequence>
<feature type="domain" description="F5/8 type C" evidence="4">
    <location>
        <begin position="1671"/>
        <end position="1813"/>
    </location>
</feature>
<dbReference type="Gene3D" id="2.60.40.1080">
    <property type="match status" value="1"/>
</dbReference>
<dbReference type="InterPro" id="IPR040633">
    <property type="entry name" value="Gal_mutarotas_3"/>
</dbReference>
<organism evidence="6 7">
    <name type="scientific">Candidatus Avoscillospira avicola</name>
    <dbReference type="NCBI Taxonomy" id="2840706"/>
    <lineage>
        <taxon>Bacteria</taxon>
        <taxon>Bacillati</taxon>
        <taxon>Bacillota</taxon>
        <taxon>Clostridia</taxon>
        <taxon>Eubacteriales</taxon>
        <taxon>Oscillospiraceae</taxon>
        <taxon>Oscillospiraceae incertae sedis</taxon>
        <taxon>Candidatus Avoscillospira</taxon>
    </lineage>
</organism>
<dbReference type="InterPro" id="IPR049314">
    <property type="entry name" value="GH101_dom-5"/>
</dbReference>
<dbReference type="Pfam" id="PF09479">
    <property type="entry name" value="Flg_new"/>
    <property type="match status" value="1"/>
</dbReference>
<gene>
    <name evidence="6" type="ORF">IAA53_08050</name>
</gene>
<dbReference type="Gene3D" id="3.20.20.80">
    <property type="entry name" value="Glycosidases"/>
    <property type="match status" value="1"/>
</dbReference>
<dbReference type="SMR" id="A0A9D1DIC4"/>
<dbReference type="Pfam" id="PF00754">
    <property type="entry name" value="F5_F8_type_C"/>
    <property type="match status" value="2"/>
</dbReference>
<dbReference type="Pfam" id="PF21466">
    <property type="entry name" value="GH101_dom-5"/>
    <property type="match status" value="1"/>
</dbReference>
<accession>A0A9D1DIC4</accession>
<feature type="domain" description="SLH" evidence="5">
    <location>
        <begin position="2077"/>
        <end position="2140"/>
    </location>
</feature>
<name>A0A9D1DIC4_9FIRM</name>
<dbReference type="InterPro" id="IPR025706">
    <property type="entry name" value="Endoa_GalNAc"/>
</dbReference>
<evidence type="ECO:0000256" key="2">
    <source>
        <dbReference type="ARBA" id="ARBA00022737"/>
    </source>
</evidence>
<dbReference type="PROSITE" id="PS51272">
    <property type="entry name" value="SLH"/>
    <property type="match status" value="2"/>
</dbReference>
<evidence type="ECO:0000256" key="3">
    <source>
        <dbReference type="ARBA" id="ARBA00023295"/>
    </source>
</evidence>
<comment type="caution">
    <text evidence="6">The sequence shown here is derived from an EMBL/GenBank/DDBJ whole genome shotgun (WGS) entry which is preliminary data.</text>
</comment>
<dbReference type="GO" id="GO:0030313">
    <property type="term" value="C:cell envelope"/>
    <property type="evidence" value="ECO:0007669"/>
    <property type="project" value="UniProtKB-SubCell"/>
</dbReference>
<dbReference type="InterPro" id="IPR051941">
    <property type="entry name" value="BG_Antigen-Binding_Lectin"/>
</dbReference>
<dbReference type="PANTHER" id="PTHR45713">
    <property type="entry name" value="FTP DOMAIN-CONTAINING PROTEIN"/>
    <property type="match status" value="1"/>
</dbReference>
<dbReference type="Proteomes" id="UP000824239">
    <property type="component" value="Unassembled WGS sequence"/>
</dbReference>
<dbReference type="InterPro" id="IPR008964">
    <property type="entry name" value="Invasin/intimin_cell_adhesion"/>
</dbReference>
<dbReference type="Gene3D" id="2.60.40.1180">
    <property type="entry name" value="Golgi alpha-mannosidase II"/>
    <property type="match status" value="1"/>
</dbReference>
<keyword evidence="2" id="KW-0677">Repeat</keyword>
<dbReference type="Pfam" id="PF02368">
    <property type="entry name" value="Big_2"/>
    <property type="match status" value="1"/>
</dbReference>
<dbReference type="InterPro" id="IPR008979">
    <property type="entry name" value="Galactose-bd-like_sf"/>
</dbReference>
<dbReference type="Gene3D" id="2.60.40.4270">
    <property type="entry name" value="Listeria-Bacteroides repeat domain"/>
    <property type="match status" value="1"/>
</dbReference>
<dbReference type="SMART" id="SM00635">
    <property type="entry name" value="BID_2"/>
    <property type="match status" value="1"/>
</dbReference>
<dbReference type="GO" id="GO:0030246">
    <property type="term" value="F:carbohydrate binding"/>
    <property type="evidence" value="ECO:0007669"/>
    <property type="project" value="InterPro"/>
</dbReference>
<dbReference type="SUPFAM" id="SSF49373">
    <property type="entry name" value="Invasin/intimin cell-adhesion fragments"/>
    <property type="match status" value="1"/>
</dbReference>
<dbReference type="InterPro" id="IPR013378">
    <property type="entry name" value="InlB-like_B-rpt"/>
</dbReference>
<dbReference type="Pfam" id="PF12905">
    <property type="entry name" value="Glyco_hydro_101"/>
    <property type="match status" value="1"/>
</dbReference>
<reference evidence="6" key="1">
    <citation type="submission" date="2020-10" db="EMBL/GenBank/DDBJ databases">
        <authorList>
            <person name="Gilroy R."/>
        </authorList>
    </citation>
    <scope>NUCLEOTIDE SEQUENCE</scope>
    <source>
        <strain evidence="6">ChiBcec15-4380</strain>
    </source>
</reference>
<dbReference type="Pfam" id="PF00395">
    <property type="entry name" value="SLH"/>
    <property type="match status" value="2"/>
</dbReference>
<dbReference type="Pfam" id="PF17974">
    <property type="entry name" value="GalBD_like"/>
    <property type="match status" value="1"/>
</dbReference>
<keyword evidence="3" id="KW-0326">Glycosidase</keyword>
<comment type="subcellular location">
    <subcellularLocation>
        <location evidence="1">Cell envelope</location>
    </subcellularLocation>
</comment>
<dbReference type="Pfam" id="PF17451">
    <property type="entry name" value="Glyco_hyd_101C"/>
    <property type="match status" value="1"/>
</dbReference>
<evidence type="ECO:0000259" key="4">
    <source>
        <dbReference type="PROSITE" id="PS50022"/>
    </source>
</evidence>
<dbReference type="InterPro" id="IPR000421">
    <property type="entry name" value="FA58C"/>
</dbReference>
<evidence type="ECO:0000256" key="1">
    <source>
        <dbReference type="ARBA" id="ARBA00004196"/>
    </source>
</evidence>
<dbReference type="InterPro" id="IPR044060">
    <property type="entry name" value="Bacterial_rp_domain"/>
</dbReference>
<protein>
    <submittedName>
        <fullName evidence="6">Discoidin domain-containing protein</fullName>
    </submittedName>
</protein>
<proteinExistence type="predicted"/>
<evidence type="ECO:0000259" key="5">
    <source>
        <dbReference type="PROSITE" id="PS51272"/>
    </source>
</evidence>
<dbReference type="InterPro" id="IPR040502">
    <property type="entry name" value="GH101_dom-6"/>
</dbReference>
<dbReference type="InterPro" id="IPR003343">
    <property type="entry name" value="Big_2"/>
</dbReference>
<dbReference type="Pfam" id="PF18998">
    <property type="entry name" value="Flg_new_2"/>
    <property type="match status" value="1"/>
</dbReference>
<dbReference type="PROSITE" id="PS50022">
    <property type="entry name" value="FA58C_3"/>
    <property type="match status" value="2"/>
</dbReference>
<feature type="domain" description="SLH" evidence="5">
    <location>
        <begin position="2185"/>
        <end position="2239"/>
    </location>
</feature>
<evidence type="ECO:0000313" key="7">
    <source>
        <dbReference type="Proteomes" id="UP000824239"/>
    </source>
</evidence>
<dbReference type="SUPFAM" id="SSF49785">
    <property type="entry name" value="Galactose-binding domain-like"/>
    <property type="match status" value="3"/>
</dbReference>
<evidence type="ECO:0000313" key="6">
    <source>
        <dbReference type="EMBL" id="HIR51224.1"/>
    </source>
</evidence>
<dbReference type="Gene3D" id="2.60.120.260">
    <property type="entry name" value="Galactose-binding domain-like"/>
    <property type="match status" value="4"/>
</dbReference>
<keyword evidence="3" id="KW-0378">Hydrolase</keyword>
<dbReference type="InterPro" id="IPR035364">
    <property type="entry name" value="Beta_sandwich_GH101"/>
</dbReference>
<dbReference type="InterPro" id="IPR001119">
    <property type="entry name" value="SLH_dom"/>
</dbReference>
<dbReference type="PANTHER" id="PTHR45713:SF6">
    <property type="entry name" value="F5_8 TYPE C DOMAIN-CONTAINING PROTEIN"/>
    <property type="match status" value="1"/>
</dbReference>
<dbReference type="EMBL" id="DVHE01000060">
    <property type="protein sequence ID" value="HIR51224.1"/>
    <property type="molecule type" value="Genomic_DNA"/>
</dbReference>
<dbReference type="InterPro" id="IPR014718">
    <property type="entry name" value="GH-type_carb-bd"/>
</dbReference>
<dbReference type="Pfam" id="PF18080">
    <property type="entry name" value="Gal_mutarotas_3"/>
    <property type="match status" value="1"/>
</dbReference>
<dbReference type="GO" id="GO:0033926">
    <property type="term" value="F:endo-alpha-N-acetylgalactosaminidase activity"/>
    <property type="evidence" value="ECO:0007669"/>
    <property type="project" value="InterPro"/>
</dbReference>
<dbReference type="InterPro" id="IPR042229">
    <property type="entry name" value="Listeria/Bacterioides_rpt_sf"/>
</dbReference>